<gene>
    <name evidence="1" type="ORF">MJO28_001732</name>
</gene>
<keyword evidence="2" id="KW-1185">Reference proteome</keyword>
<name>A0ACC0EUD2_9BASI</name>
<comment type="caution">
    <text evidence="1">The sequence shown here is derived from an EMBL/GenBank/DDBJ whole genome shotgun (WGS) entry which is preliminary data.</text>
</comment>
<evidence type="ECO:0000313" key="1">
    <source>
        <dbReference type="EMBL" id="KAI7961243.1"/>
    </source>
</evidence>
<proteinExistence type="predicted"/>
<organism evidence="1 2">
    <name type="scientific">Puccinia striiformis f. sp. tritici</name>
    <dbReference type="NCBI Taxonomy" id="168172"/>
    <lineage>
        <taxon>Eukaryota</taxon>
        <taxon>Fungi</taxon>
        <taxon>Dikarya</taxon>
        <taxon>Basidiomycota</taxon>
        <taxon>Pucciniomycotina</taxon>
        <taxon>Pucciniomycetes</taxon>
        <taxon>Pucciniales</taxon>
        <taxon>Pucciniaceae</taxon>
        <taxon>Puccinia</taxon>
    </lineage>
</organism>
<reference evidence="2" key="2">
    <citation type="journal article" date="2018" name="Mol. Plant Microbe Interact.">
        <title>Genome sequence resources for the wheat stripe rust pathogen (Puccinia striiformis f. sp. tritici) and the barley stripe rust pathogen (Puccinia striiformis f. sp. hordei).</title>
        <authorList>
            <person name="Xia C."/>
            <person name="Wang M."/>
            <person name="Yin C."/>
            <person name="Cornejo O.E."/>
            <person name="Hulbert S.H."/>
            <person name="Chen X."/>
        </authorList>
    </citation>
    <scope>NUCLEOTIDE SEQUENCE [LARGE SCALE GENOMIC DNA]</scope>
    <source>
        <strain evidence="2">93-210</strain>
    </source>
</reference>
<dbReference type="Proteomes" id="UP001060170">
    <property type="component" value="Chromosome 2"/>
</dbReference>
<reference evidence="2" key="1">
    <citation type="journal article" date="2018" name="BMC Genomics">
        <title>Genomic insights into host adaptation between the wheat stripe rust pathogen (Puccinia striiformis f. sp. tritici) and the barley stripe rust pathogen (Puccinia striiformis f. sp. hordei).</title>
        <authorList>
            <person name="Xia C."/>
            <person name="Wang M."/>
            <person name="Yin C."/>
            <person name="Cornejo O.E."/>
            <person name="Hulbert S.H."/>
            <person name="Chen X."/>
        </authorList>
    </citation>
    <scope>NUCLEOTIDE SEQUENCE [LARGE SCALE GENOMIC DNA]</scope>
    <source>
        <strain evidence="2">93-210</strain>
    </source>
</reference>
<evidence type="ECO:0000313" key="2">
    <source>
        <dbReference type="Proteomes" id="UP001060170"/>
    </source>
</evidence>
<reference evidence="1 2" key="3">
    <citation type="journal article" date="2022" name="Microbiol. Spectr.">
        <title>Folding features and dynamics of 3D genome architecture in plant fungal pathogens.</title>
        <authorList>
            <person name="Xia C."/>
        </authorList>
    </citation>
    <scope>NUCLEOTIDE SEQUENCE [LARGE SCALE GENOMIC DNA]</scope>
    <source>
        <strain evidence="1 2">93-210</strain>
    </source>
</reference>
<sequence>MLLIFIWISTAVSGTLLPGLNSNIWAEDSPIGIKWPTALDLLRTPSPNPFARLIPTDLPRSSQSSHSQLLHLLGAGPVGTTSPPLPTVLTQVSEYVQPDHLASELTTRGKRKPEHVQMPVTHSDAIPSPTPATNNGDPSPPAPKRRKKDGVVSPETVVPIDLEGVEFIPGASKELDQQARKKRPYNRPTKRGPYKLKLTKPNQPSPLYFTSRGLIHVSFIKEAFDRFKLRFDKCGYDVTHLRLRSLHPDGMLVTVHESLSRPDTVIRVLRAIRGSGAKSVAQTDLNFKSLYKVLIGWIYEKHEELINFHNLPTFVHRLLQDKLINWLDELIFGSPTLTPMMGKTDRPHFFSWKDHQFTFLQAELIDYFAQEVDNNLLVPTTALRVIQEFRAQHQLDYLISEYPLESSQRISSSPEFQMIRNFITDFLGEQKMLLSLHLVGGRRDSIFQSIFKRFENHFPEIALENFQLKSLHPKLPMAMYFVNKNFNVQPIRVLYKHDRSLVKNYDLLVSFTKLVKTINFFHIKILNFLKIETGESYFRREDLLEWVLQSTIKSTSQGHCVLGLTRINGKLAPWEDIHNGALSLFGQVQLELIEYFSQISPSPDIESSSIFILLLWYKEFHSLEFEHLLKTSTRLNQLQLLHRSEQANPT</sequence>
<dbReference type="EMBL" id="CM045866">
    <property type="protein sequence ID" value="KAI7961243.1"/>
    <property type="molecule type" value="Genomic_DNA"/>
</dbReference>
<accession>A0ACC0EUD2</accession>
<protein>
    <submittedName>
        <fullName evidence="1">Uncharacterized protein</fullName>
    </submittedName>
</protein>